<evidence type="ECO:0000256" key="1">
    <source>
        <dbReference type="ARBA" id="ARBA00004771"/>
    </source>
</evidence>
<protein>
    <recommendedName>
        <fullName evidence="4">diacylglycerol O-acyltransferase</fullName>
        <ecNumber evidence="4">2.3.1.20</ecNumber>
    </recommendedName>
</protein>
<evidence type="ECO:0000256" key="7">
    <source>
        <dbReference type="ARBA" id="ARBA00022798"/>
    </source>
</evidence>
<keyword evidence="9" id="KW-0012">Acyltransferase</keyword>
<dbReference type="InterPro" id="IPR009721">
    <property type="entry name" value="O-acyltransferase_WSD1_C"/>
</dbReference>
<comment type="caution">
    <text evidence="14">The sequence shown here is derived from an EMBL/GenBank/DDBJ whole genome shotgun (WGS) entry which is preliminary data.</text>
</comment>
<reference evidence="14 15" key="1">
    <citation type="submission" date="2024-04" db="EMBL/GenBank/DDBJ databases">
        <title>Novel species of the genus Ideonella isolated from streams.</title>
        <authorList>
            <person name="Lu H."/>
        </authorList>
    </citation>
    <scope>NUCLEOTIDE SEQUENCE [LARGE SCALE GENOMIC DNA]</scope>
    <source>
        <strain evidence="14 15">DXS29W</strain>
    </source>
</reference>
<evidence type="ECO:0000313" key="15">
    <source>
        <dbReference type="Proteomes" id="UP001371218"/>
    </source>
</evidence>
<feature type="compositionally biased region" description="Low complexity" evidence="11">
    <location>
        <begin position="482"/>
        <end position="518"/>
    </location>
</feature>
<comment type="catalytic activity">
    <reaction evidence="10">
        <text>an acyl-CoA + a 1,2-diacyl-sn-glycerol = a triacyl-sn-glycerol + CoA</text>
        <dbReference type="Rhea" id="RHEA:10868"/>
        <dbReference type="ChEBI" id="CHEBI:17815"/>
        <dbReference type="ChEBI" id="CHEBI:57287"/>
        <dbReference type="ChEBI" id="CHEBI:58342"/>
        <dbReference type="ChEBI" id="CHEBI:64615"/>
        <dbReference type="EC" id="2.3.1.20"/>
    </reaction>
</comment>
<dbReference type="Pfam" id="PF06974">
    <property type="entry name" value="WS_DGAT_C"/>
    <property type="match status" value="1"/>
</dbReference>
<feature type="region of interest" description="Disordered" evidence="11">
    <location>
        <begin position="482"/>
        <end position="555"/>
    </location>
</feature>
<evidence type="ECO:0000259" key="13">
    <source>
        <dbReference type="Pfam" id="PF06974"/>
    </source>
</evidence>
<dbReference type="RefSeq" id="WP_341428356.1">
    <property type="nucleotide sequence ID" value="NZ_JBBUTG010000023.1"/>
</dbReference>
<keyword evidence="15" id="KW-1185">Reference proteome</keyword>
<comment type="similarity">
    <text evidence="3">Belongs to the long-chain O-acyltransferase family.</text>
</comment>
<feature type="domain" description="O-acyltransferase WSD1-like N-terminal" evidence="12">
    <location>
        <begin position="4"/>
        <end position="283"/>
    </location>
</feature>
<evidence type="ECO:0000256" key="9">
    <source>
        <dbReference type="ARBA" id="ARBA00023315"/>
    </source>
</evidence>
<dbReference type="EMBL" id="JBBUTG010000023">
    <property type="protein sequence ID" value="MEK8033932.1"/>
    <property type="molecule type" value="Genomic_DNA"/>
</dbReference>
<name>A0ABU9BYQ6_9BURK</name>
<dbReference type="PANTHER" id="PTHR31650">
    <property type="entry name" value="O-ACYLTRANSFERASE (WSD1-LIKE) FAMILY PROTEIN"/>
    <property type="match status" value="1"/>
</dbReference>
<gene>
    <name evidence="14" type="ORF">AACH06_24165</name>
</gene>
<keyword evidence="8" id="KW-0443">Lipid metabolism</keyword>
<dbReference type="NCBIfam" id="TIGR02946">
    <property type="entry name" value="acyl_WS_DGAT"/>
    <property type="match status" value="1"/>
</dbReference>
<accession>A0ABU9BYQ6</accession>
<evidence type="ECO:0000256" key="10">
    <source>
        <dbReference type="ARBA" id="ARBA00048109"/>
    </source>
</evidence>
<comment type="pathway">
    <text evidence="2">Lipid metabolism.</text>
</comment>
<evidence type="ECO:0000259" key="12">
    <source>
        <dbReference type="Pfam" id="PF03007"/>
    </source>
</evidence>
<dbReference type="InterPro" id="IPR045034">
    <property type="entry name" value="O-acyltransferase_WSD1-like"/>
</dbReference>
<feature type="domain" description="O-acyltransferase WSD1 C-terminal" evidence="13">
    <location>
        <begin position="325"/>
        <end position="474"/>
    </location>
</feature>
<dbReference type="Proteomes" id="UP001371218">
    <property type="component" value="Unassembled WGS sequence"/>
</dbReference>
<evidence type="ECO:0000256" key="8">
    <source>
        <dbReference type="ARBA" id="ARBA00023098"/>
    </source>
</evidence>
<keyword evidence="7" id="KW-0319">Glycerol metabolism</keyword>
<keyword evidence="5" id="KW-0444">Lipid biosynthesis</keyword>
<organism evidence="14 15">
    <name type="scientific">Ideonella lacteola</name>
    <dbReference type="NCBI Taxonomy" id="2984193"/>
    <lineage>
        <taxon>Bacteria</taxon>
        <taxon>Pseudomonadati</taxon>
        <taxon>Pseudomonadota</taxon>
        <taxon>Betaproteobacteria</taxon>
        <taxon>Burkholderiales</taxon>
        <taxon>Sphaerotilaceae</taxon>
        <taxon>Ideonella</taxon>
    </lineage>
</organism>
<evidence type="ECO:0000256" key="5">
    <source>
        <dbReference type="ARBA" id="ARBA00022516"/>
    </source>
</evidence>
<evidence type="ECO:0000256" key="2">
    <source>
        <dbReference type="ARBA" id="ARBA00005189"/>
    </source>
</evidence>
<dbReference type="InterPro" id="IPR014292">
    <property type="entry name" value="Acyl_transf_WS/DGAT"/>
</dbReference>
<evidence type="ECO:0000256" key="3">
    <source>
        <dbReference type="ARBA" id="ARBA00009587"/>
    </source>
</evidence>
<evidence type="ECO:0000256" key="4">
    <source>
        <dbReference type="ARBA" id="ARBA00013244"/>
    </source>
</evidence>
<proteinExistence type="inferred from homology"/>
<sequence>MLQLSGLDATFLYIESPEMPMHVGALHMLELPAGYRGRFVKDLRALMAARLPLMPALRRRLWWMPLNMANPVWVDAVPDLAKHIVEFKLPVSAKKGDGLAELHAAVGQLHPQLLDRSRPLWMFHVLEGLGPSTDGRKRVGLYSQVHHAAVDGQAAVALANILFDLTPEPRAIEVRPSKRAKTFRHDMAEMLRGAIAGQAMQVAKLIRELPAAASGVTGAALSAARNTSWLGKSHGKVSNLALAPRTALNASVTPSRAFASLSLPLGEMKSLAKLHGCSLNDVVLFVCASGLRKYFAQRGWPIPRKPMVAAVPISLRQPGDTSSDNQASLSFISLGTHLADPQKRLAHIKAASASMKATMGSLKSVLPTDFPSLGIPWLIEAARSMYGKARVAEKIPPVATLTISNVPGPQVPLYLAGARMLTNYPTSIVVHGLALNVTVQSFDTHMDFGMMADAEAMPDVSRLADAVQAAYGELQWLPAPDAGASATSGRAGRQANARSRASKASAPKAPEAKPSARPTPDEKPKGRSAATPRPAPGRRSATSARRQPVTKATGA</sequence>
<evidence type="ECO:0000256" key="6">
    <source>
        <dbReference type="ARBA" id="ARBA00022679"/>
    </source>
</evidence>
<dbReference type="Pfam" id="PF03007">
    <property type="entry name" value="WS_DGAT_cat"/>
    <property type="match status" value="1"/>
</dbReference>
<evidence type="ECO:0000313" key="14">
    <source>
        <dbReference type="EMBL" id="MEK8033932.1"/>
    </source>
</evidence>
<dbReference type="InterPro" id="IPR004255">
    <property type="entry name" value="O-acyltransferase_WSD1_N"/>
</dbReference>
<keyword evidence="6" id="KW-0808">Transferase</keyword>
<dbReference type="PANTHER" id="PTHR31650:SF1">
    <property type="entry name" value="WAX ESTER SYNTHASE_DIACYLGLYCEROL ACYLTRANSFERASE 4-RELATED"/>
    <property type="match status" value="1"/>
</dbReference>
<evidence type="ECO:0000256" key="11">
    <source>
        <dbReference type="SAM" id="MobiDB-lite"/>
    </source>
</evidence>
<dbReference type="EC" id="2.3.1.20" evidence="4"/>
<comment type="pathway">
    <text evidence="1">Glycerolipid metabolism; triacylglycerol biosynthesis.</text>
</comment>